<evidence type="ECO:0000256" key="12">
    <source>
        <dbReference type="RuleBase" id="RU000489"/>
    </source>
</evidence>
<dbReference type="PANTHER" id="PTHR11177:SF359">
    <property type="entry name" value="CHITINASE 10-RELATED"/>
    <property type="match status" value="1"/>
</dbReference>
<dbReference type="GO" id="GO:0000272">
    <property type="term" value="P:polysaccharide catabolic process"/>
    <property type="evidence" value="ECO:0007669"/>
    <property type="project" value="UniProtKB-KW"/>
</dbReference>
<dbReference type="InterPro" id="IPR011583">
    <property type="entry name" value="Chitinase_II/V-like_cat"/>
</dbReference>
<dbReference type="InterPro" id="IPR050314">
    <property type="entry name" value="Glycosyl_Hydrlase_18"/>
</dbReference>
<evidence type="ECO:0000256" key="7">
    <source>
        <dbReference type="ARBA" id="ARBA00023024"/>
    </source>
</evidence>
<dbReference type="InterPro" id="IPR036508">
    <property type="entry name" value="Chitin-bd_dom_sf"/>
</dbReference>
<comment type="similarity">
    <text evidence="2">Belongs to the glycosyl hydrolase 18 family. Chitinase class II subfamily.</text>
</comment>
<keyword evidence="7" id="KW-0146">Chitin degradation</keyword>
<keyword evidence="5" id="KW-0732">Signal</keyword>
<dbReference type="SMART" id="SM00636">
    <property type="entry name" value="Glyco_18"/>
    <property type="match status" value="5"/>
</dbReference>
<dbReference type="CDD" id="cd02872">
    <property type="entry name" value="GH18_chitolectin_chitotriosidase"/>
    <property type="match status" value="2"/>
</dbReference>
<feature type="compositionally biased region" description="Low complexity" evidence="13">
    <location>
        <begin position="1054"/>
        <end position="1086"/>
    </location>
</feature>
<proteinExistence type="inferred from homology"/>
<evidence type="ECO:0000256" key="1">
    <source>
        <dbReference type="ARBA" id="ARBA00000822"/>
    </source>
</evidence>
<dbReference type="InterPro" id="IPR017853">
    <property type="entry name" value="GH"/>
</dbReference>
<dbReference type="Gene3D" id="3.20.20.80">
    <property type="entry name" value="Glycosidases"/>
    <property type="match status" value="5"/>
</dbReference>
<evidence type="ECO:0000256" key="5">
    <source>
        <dbReference type="ARBA" id="ARBA00022729"/>
    </source>
</evidence>
<keyword evidence="4" id="KW-0147">Chitin-binding</keyword>
<evidence type="ECO:0000256" key="11">
    <source>
        <dbReference type="ARBA" id="ARBA00023326"/>
    </source>
</evidence>
<dbReference type="PROSITE" id="PS51910">
    <property type="entry name" value="GH18_2"/>
    <property type="match status" value="5"/>
</dbReference>
<evidence type="ECO:0000256" key="2">
    <source>
        <dbReference type="ARBA" id="ARBA00009121"/>
    </source>
</evidence>
<keyword evidence="9" id="KW-0119">Carbohydrate metabolism</keyword>
<feature type="compositionally biased region" description="Basic and acidic residues" evidence="13">
    <location>
        <begin position="116"/>
        <end position="135"/>
    </location>
</feature>
<name>A0A7R9JTP5_TIMGE</name>
<dbReference type="PROSITE" id="PS01095">
    <property type="entry name" value="GH18_1"/>
    <property type="match status" value="4"/>
</dbReference>
<feature type="region of interest" description="Disordered" evidence="13">
    <location>
        <begin position="2031"/>
        <end position="2058"/>
    </location>
</feature>
<keyword evidence="11" id="KW-0624">Polysaccharide degradation</keyword>
<dbReference type="GO" id="GO:0008843">
    <property type="term" value="F:endochitinase activity"/>
    <property type="evidence" value="ECO:0007669"/>
    <property type="project" value="UniProtKB-EC"/>
</dbReference>
<feature type="domain" description="Chitin-binding type-2" evidence="14">
    <location>
        <begin position="1964"/>
        <end position="2016"/>
    </location>
</feature>
<dbReference type="Gene3D" id="2.170.140.10">
    <property type="entry name" value="Chitin binding domain"/>
    <property type="match status" value="3"/>
</dbReference>
<dbReference type="InterPro" id="IPR002557">
    <property type="entry name" value="Chitin-bd_dom"/>
</dbReference>
<feature type="domain" description="Chitin-binding type-2" evidence="14">
    <location>
        <begin position="1100"/>
        <end position="1154"/>
    </location>
</feature>
<feature type="compositionally biased region" description="Basic residues" evidence="13">
    <location>
        <begin position="91"/>
        <end position="100"/>
    </location>
</feature>
<keyword evidence="8" id="KW-1015">Disulfide bond</keyword>
<feature type="domain" description="GH18" evidence="15">
    <location>
        <begin position="1614"/>
        <end position="1932"/>
    </location>
</feature>
<accession>A0A7R9JTP5</accession>
<reference evidence="16" key="1">
    <citation type="submission" date="2020-11" db="EMBL/GenBank/DDBJ databases">
        <authorList>
            <person name="Tran Van P."/>
        </authorList>
    </citation>
    <scope>NUCLEOTIDE SEQUENCE</scope>
</reference>
<evidence type="ECO:0000259" key="14">
    <source>
        <dbReference type="PROSITE" id="PS50940"/>
    </source>
</evidence>
<feature type="region of interest" description="Disordered" evidence="13">
    <location>
        <begin position="1035"/>
        <end position="1102"/>
    </location>
</feature>
<evidence type="ECO:0000256" key="4">
    <source>
        <dbReference type="ARBA" id="ARBA00022669"/>
    </source>
</evidence>
<dbReference type="Gene3D" id="3.10.50.10">
    <property type="match status" value="5"/>
</dbReference>
<feature type="domain" description="GH18" evidence="15">
    <location>
        <begin position="668"/>
        <end position="1031"/>
    </location>
</feature>
<dbReference type="Pfam" id="PF00704">
    <property type="entry name" value="Glyco_hydro_18"/>
    <property type="match status" value="5"/>
</dbReference>
<dbReference type="EC" id="3.2.1.14" evidence="3"/>
<dbReference type="FunFam" id="3.20.20.80:FF:000007">
    <property type="entry name" value="Acidic mammalian chitinase"/>
    <property type="match status" value="5"/>
</dbReference>
<evidence type="ECO:0000256" key="10">
    <source>
        <dbReference type="ARBA" id="ARBA00023295"/>
    </source>
</evidence>
<dbReference type="InterPro" id="IPR001579">
    <property type="entry name" value="Glyco_hydro_18_chit_AS"/>
</dbReference>
<feature type="domain" description="GH18" evidence="15">
    <location>
        <begin position="308"/>
        <end position="642"/>
    </location>
</feature>
<evidence type="ECO:0000256" key="6">
    <source>
        <dbReference type="ARBA" id="ARBA00022801"/>
    </source>
</evidence>
<dbReference type="PANTHER" id="PTHR11177">
    <property type="entry name" value="CHITINASE"/>
    <property type="match status" value="1"/>
</dbReference>
<dbReference type="SUPFAM" id="SSF54556">
    <property type="entry name" value="Chitinase insertion domain"/>
    <property type="match status" value="4"/>
</dbReference>
<evidence type="ECO:0000256" key="8">
    <source>
        <dbReference type="ARBA" id="ARBA00023157"/>
    </source>
</evidence>
<dbReference type="SUPFAM" id="SSF57625">
    <property type="entry name" value="Invertebrate chitin-binding proteins"/>
    <property type="match status" value="3"/>
</dbReference>
<dbReference type="FunFam" id="2.170.140.10:FF:000004">
    <property type="entry name" value="Chitinase 5"/>
    <property type="match status" value="1"/>
</dbReference>
<organism evidence="16">
    <name type="scientific">Timema genevievae</name>
    <name type="common">Walking stick</name>
    <dbReference type="NCBI Taxonomy" id="629358"/>
    <lineage>
        <taxon>Eukaryota</taxon>
        <taxon>Metazoa</taxon>
        <taxon>Ecdysozoa</taxon>
        <taxon>Arthropoda</taxon>
        <taxon>Hexapoda</taxon>
        <taxon>Insecta</taxon>
        <taxon>Pterygota</taxon>
        <taxon>Neoptera</taxon>
        <taxon>Polyneoptera</taxon>
        <taxon>Phasmatodea</taxon>
        <taxon>Timematodea</taxon>
        <taxon>Timematoidea</taxon>
        <taxon>Timematidae</taxon>
        <taxon>Timema</taxon>
    </lineage>
</organism>
<gene>
    <name evidence="16" type="ORF">TGEB3V08_LOCUS3287</name>
</gene>
<dbReference type="GO" id="GO:0005576">
    <property type="term" value="C:extracellular region"/>
    <property type="evidence" value="ECO:0007669"/>
    <property type="project" value="InterPro"/>
</dbReference>
<dbReference type="InterPro" id="IPR029070">
    <property type="entry name" value="Chitinase_insertion_sf"/>
</dbReference>
<dbReference type="GO" id="GO:0006032">
    <property type="term" value="P:chitin catabolic process"/>
    <property type="evidence" value="ECO:0007669"/>
    <property type="project" value="UniProtKB-KW"/>
</dbReference>
<keyword evidence="10 12" id="KW-0326">Glycosidase</keyword>
<comment type="catalytic activity">
    <reaction evidence="1">
        <text>Random endo-hydrolysis of N-acetyl-beta-D-glucosaminide (1-&gt;4)-beta-linkages in chitin and chitodextrins.</text>
        <dbReference type="EC" id="3.2.1.14"/>
    </reaction>
</comment>
<feature type="domain" description="GH18" evidence="15">
    <location>
        <begin position="1238"/>
        <end position="1615"/>
    </location>
</feature>
<dbReference type="GO" id="GO:0008061">
    <property type="term" value="F:chitin binding"/>
    <property type="evidence" value="ECO:0007669"/>
    <property type="project" value="UniProtKB-KW"/>
</dbReference>
<keyword evidence="6 12" id="KW-0378">Hydrolase</keyword>
<dbReference type="PROSITE" id="PS50940">
    <property type="entry name" value="CHIT_BIND_II"/>
    <property type="match status" value="3"/>
</dbReference>
<dbReference type="SMART" id="SM00494">
    <property type="entry name" value="ChtBD2"/>
    <property type="match status" value="3"/>
</dbReference>
<evidence type="ECO:0000313" key="16">
    <source>
        <dbReference type="EMBL" id="CAD7589323.1"/>
    </source>
</evidence>
<evidence type="ECO:0000256" key="3">
    <source>
        <dbReference type="ARBA" id="ARBA00012729"/>
    </source>
</evidence>
<dbReference type="EMBL" id="OE840031">
    <property type="protein sequence ID" value="CAD7589323.1"/>
    <property type="molecule type" value="Genomic_DNA"/>
</dbReference>
<sequence>MNQAWSVPGNGASDDPPVTKNQPQISRDGEMGPRTARPGEPALGRNQHPQETSRYPNTRREEVAELAGNTGVFARLGQRFSADPSLGTSKPRVHYKARKKVSGEKRWIKRQRAHARPYEWRGESTRDEKRGGSERLHRRGSSRAGVNERHEKLKMWLVCWAVLIAFAETSPRQLPSWGSQSFLRDSVERIPAHDTSLAEELHRSSNIREYVFGSRTLPLREAVESIPVLARYSALTSSERLPLRDAVEKRPDWDLPEVNLGYSASHLAPVVEKPGLAWWKQKMASQQHSIKSTPSHYYGNKFVGSQKHKVVCFIEGWAVYRKEPMKFSTSKDLDPFACTHLIYAFATLDPHNFVIVPQDEDYDIVKGRYCTSGGYRSVLGMKRLNPSLKILISVGGWVEGTRKFSQMAGSAYNRREFIRSVLQFLDMYDFDGLDLDWEYPGAEDLGGRRTDKEHFSLLVEELSEVFAPRGWLLSASVSPSRFRLEDGYDVPRLNKHLDFINIMTFDLHAERDSAADHHSPLVQRKHDVGLNVFYNVVSTSVRLLVDSYPSIYAQLIVCVKDYAVRYWMKKGASREKIIVGIPFYGRSFSLVNASMSWPSAPVKGFGLEGKYTQEQGFLAYFEVLELMEDNHWRKETDDVGSPYIVKGDQGLTLRRAASTCSVVSEEDYKVMCYFTNWAWYRKGEGKFVPEHLDSRLCTHIVYAYASLDPNDLVIKPFDPWADIDNNFYQRITGTGRPGAGAVNVLLALGGWTDSSGDKYSRLVSNGSARRKFVTSVVAYLRRHNFRGLQLDWTYPKCWQSNCGKGPSSDKPNFTKLELKKEFKRNNPPLLLTASISGYKEVIDEAYDLPNIGRELDLLSVMTYDYHGSWERRVGHVSPLYYRQGDQFPQFNTNFTMEYLVSKGAPRKKLLVGIPFYGQSFTLESPQSYNQGAEARVKNQRWSLERDSFGATGPYAHSGDQWVGFEDVDSVKEKYINRANGITCICFKAKFIRNMGYGGAMAWTLDLDDFDNRCCREPYPLLRTINRVLGLSQESAPVTGDCTKPPAPVTPVPPVLTTGSDTGDITTTTTTTTTTTPRPTTTTRTPATSPPQPSEEPSESPGTCVAGQYYPDPSNCNAFYRCILGELRKEFCATGLHWNADSKVCDWPSEAKCGKKMPVVTPSDPEITCISGQYYPDQNNCRAFYICVNNQLVRQTCAQGLVWNQDQTMCDWGFNIIFISLVHTITDIFIKQHCVTGYFKVVCYFTNWAWYRTGVGKYLPEDIDANLCTHIVYGFAVLDYENLIVKAHDSWADFDNSESHNLTKSSMSVWWRTRRKCLKVSLALGGWNDSAGDKYSRLVNSATARRRFVLQVVQFLDKYGFDGLDLDWEYPKCWQVDCDKGPDSDKASFAALVRELRQAFNPRGLLLSSAVSPSKTVIDAGYDVKTLGENLDWVAVMTYDFHGQWDKKTGHVAPLYFHEDDDFFFFNANYSINYWISEGVPRRKIVMGMPLYGQSFQLAQASTNGLNSRAPGPGQAGEFTRAAGFLAYYEICDRVKNRGWTVVKDPLDRMGPYAFKGNQWVSFDDAHMIRLKSEYIRAMDLGGGMVWALDLDDFRNRCGDGPHPLLNTIRSVLATPGTGAPEFYEKVTALKLKGLKVLLAIGGWNDSAGDKYSRLVNSPGARARFISHVLDFIQQHNFDGLDLDWEYPKCWQVDCKKGPDSDKEAFAALVRELSMVFKPKGLLLSSAVSPSRAVISAGYDVPVLSQYLDWIAVMTYDFHGQWDKITGHVAPMYPHPEDVDVTFNANFSIHYWIRQGADPKKIVMGMPMYGQSFSLADNSENGLNAPTYGGGEAGEATRARGFLAYYEICTNIKKKGWRVIKDKKGRMGPYAYSRDQWVSFDDTSMIRHKAEFIKAMGLGGGMIWALDLDDFRDICSCEQYPLLRTINRVLRGYPGPGPNCDIAAAADNIKVDIHEYSVLLEAVDEPTCGNKIFLSHSTDCNKYYLCHHGELLEQSCPEGLYWNTDHCDWPENAKCGSPEEGMSSSTSISITMTEQATTSPTTKLTTARPTTSMRPSTPGTSTDTGYKVVCYFTNWAWYRQGIGKYKPEDIDESLCTHIAYGFAVLDGTTLTIKPHDSWADIDNEFYRKVTDLKKKGLKVLVAIGGWNDSLGDKYSRLVNNAASRRKFVENVIQFIVKYNFDGLDLDWEYPKCWQVDCTKGPDSDKQGFAALVQELSTSFKPLGLLLSSAVSPSKVVIDSGYDVPALSQYFDWISVMTYDFHGHWDKQTGHVAPLHYYPGDTYDYFNANFSINYWIQQGADPKKIIMGMPLYGQSFSLTDTKDTGLNAKTAGPGEAGEFTRAGGFLAYYEICDNVKNKGWNPVRDPEGRIGPYAHKGNQWVSYDDVSDIRRKSQFVKSLGLGGGMIWALDLDDFRNRCGCGRHPLLRTINSELRGLSADTRDCT</sequence>
<dbReference type="InterPro" id="IPR001223">
    <property type="entry name" value="Glyco_hydro18_cat"/>
</dbReference>
<dbReference type="Pfam" id="PF01607">
    <property type="entry name" value="CBM_14"/>
    <property type="match status" value="3"/>
</dbReference>
<feature type="compositionally biased region" description="Polar residues" evidence="13">
    <location>
        <begin position="47"/>
        <end position="56"/>
    </location>
</feature>
<feature type="domain" description="GH18" evidence="15">
    <location>
        <begin position="2065"/>
        <end position="2434"/>
    </location>
</feature>
<evidence type="ECO:0000256" key="13">
    <source>
        <dbReference type="SAM" id="MobiDB-lite"/>
    </source>
</evidence>
<dbReference type="SUPFAM" id="SSF51445">
    <property type="entry name" value="(Trans)glycosidases"/>
    <property type="match status" value="5"/>
</dbReference>
<protein>
    <recommendedName>
        <fullName evidence="3">chitinase</fullName>
        <ecNumber evidence="3">3.2.1.14</ecNumber>
    </recommendedName>
</protein>
<evidence type="ECO:0000256" key="9">
    <source>
        <dbReference type="ARBA" id="ARBA00023277"/>
    </source>
</evidence>
<feature type="compositionally biased region" description="Low complexity" evidence="13">
    <location>
        <begin position="2031"/>
        <end position="2051"/>
    </location>
</feature>
<feature type="region of interest" description="Disordered" evidence="13">
    <location>
        <begin position="1"/>
        <end position="57"/>
    </location>
</feature>
<feature type="region of interest" description="Disordered" evidence="13">
    <location>
        <begin position="81"/>
        <end position="145"/>
    </location>
</feature>
<feature type="compositionally biased region" description="Pro residues" evidence="13">
    <location>
        <begin position="1044"/>
        <end position="1053"/>
    </location>
</feature>
<dbReference type="FunFam" id="3.10.50.10:FF:000004">
    <property type="entry name" value="Chitinase 5"/>
    <property type="match status" value="3"/>
</dbReference>
<feature type="domain" description="Chitin-binding type-2" evidence="14">
    <location>
        <begin position="1165"/>
        <end position="1211"/>
    </location>
</feature>
<evidence type="ECO:0000259" key="15">
    <source>
        <dbReference type="PROSITE" id="PS51910"/>
    </source>
</evidence>